<keyword evidence="5" id="KW-1185">Reference proteome</keyword>
<dbReference type="PANTHER" id="PTHR16305">
    <property type="entry name" value="TESTICULAR SOLUBLE ADENYLYL CYCLASE"/>
    <property type="match status" value="1"/>
</dbReference>
<dbReference type="InterPro" id="IPR016032">
    <property type="entry name" value="Sig_transdc_resp-reg_C-effctor"/>
</dbReference>
<accession>A0A3N9WVU5</accession>
<dbReference type="InterPro" id="IPR036388">
    <property type="entry name" value="WH-like_DNA-bd_sf"/>
</dbReference>
<dbReference type="InterPro" id="IPR000792">
    <property type="entry name" value="Tscrpt_reg_LuxR_C"/>
</dbReference>
<dbReference type="PROSITE" id="PS00622">
    <property type="entry name" value="HTH_LUXR_1"/>
    <property type="match status" value="1"/>
</dbReference>
<name>A0A3N9WVU5_9ACTN</name>
<dbReference type="GO" id="GO:0003677">
    <property type="term" value="F:DNA binding"/>
    <property type="evidence" value="ECO:0007669"/>
    <property type="project" value="InterPro"/>
</dbReference>
<dbReference type="EMBL" id="QGSY01000269">
    <property type="protein sequence ID" value="RQX04954.1"/>
    <property type="molecule type" value="Genomic_DNA"/>
</dbReference>
<dbReference type="Pfam" id="PF13191">
    <property type="entry name" value="AAA_16"/>
    <property type="match status" value="1"/>
</dbReference>
<dbReference type="GO" id="GO:0005524">
    <property type="term" value="F:ATP binding"/>
    <property type="evidence" value="ECO:0007669"/>
    <property type="project" value="UniProtKB-KW"/>
</dbReference>
<keyword evidence="2" id="KW-0067">ATP-binding</keyword>
<dbReference type="SUPFAM" id="SSF46894">
    <property type="entry name" value="C-terminal effector domain of the bipartite response regulators"/>
    <property type="match status" value="1"/>
</dbReference>
<dbReference type="PANTHER" id="PTHR16305:SF35">
    <property type="entry name" value="TRANSCRIPTIONAL ACTIVATOR DOMAIN"/>
    <property type="match status" value="1"/>
</dbReference>
<dbReference type="SUPFAM" id="SSF48452">
    <property type="entry name" value="TPR-like"/>
    <property type="match status" value="1"/>
</dbReference>
<dbReference type="InterPro" id="IPR011990">
    <property type="entry name" value="TPR-like_helical_dom_sf"/>
</dbReference>
<protein>
    <submittedName>
        <fullName evidence="4">Helix-turn-helix transcriptional regulator</fullName>
    </submittedName>
</protein>
<dbReference type="Pfam" id="PF00196">
    <property type="entry name" value="GerE"/>
    <property type="match status" value="1"/>
</dbReference>
<sequence length="941" mass="99707">MVTASRVQLTVLRGRDDECRAVRSLLDGMTNAGGALLLRGEPGSGRTALLGYAHRHAESGCTVLAGSGLAEEAALPYAGLQRLVDPVLDRATALPGEQRQLLRRALGGESCPADRQLTLSMAVLGLLAAAARDRPLLATMDDIDRGDPQTAQVLAFVARRLRHLPLAVLLTADVTANLDGIPAHRLRALTEHESNAVLTDRLDRLTGREGGDRLPDRPAASALTALAAIGGGNPQALVDLAEVLTAGQWRGEESLPAAPPADGALGRAYRARLDRLPPETRRVLLLAALDEDGEPGTLIRAAAAAGAEVEALAPAEVAGLVRVEQRGVTFPQPLVRTMIAASAPLAERRAAHRLLAEVLVADAQRLRRAMHLAAATAGADPALADELEQAAVGGSDGWAAASAALRWAAELSDDPGLTATRLLTAARYAWAGGQPDEARLLLDRLRTVCVDPVVRGRADLLRGELELRCGTASSASATLLASAAAVDGTDRALALTGLVRAGEAVCFTGDQYRYAEVGRRALALRRPDDPPALEVMGCLIAGVAATLRGDHERAGPALRRAVVLGDRLTGSALTPTALSCAAAAGLLVAVDGAAHRLAERAVELARERGELSMLSRALELRAVAEYWLGRHEAAAETSRDGLRVARATGQVNCAAVHLGMLAVLAAIRADRETSLRRIREIGESPTPGSRPYALAAWALAVLDLVDGRHAEAAERLASLARLGTRRGQVLVQVMATPYLVEAAAHLAHRPAATAALAAFDRWASSTASPLRRALSARCHALLAPRGGAEAERDFQAALRLHPTEAGTFERARTELLFGQELRRSRRPRDARTHLHQAREMFSLLGVECWAEQATTELRAAGESIGPPDLPAARLLTGQQLRIAELVAEGATNREIAARMFLSTRTVDHHLRNVFHRLGIRSRTELARAFTAERHVGLASDR</sequence>
<dbReference type="InterPro" id="IPR027417">
    <property type="entry name" value="P-loop_NTPase"/>
</dbReference>
<dbReference type="Proteomes" id="UP000266889">
    <property type="component" value="Unassembled WGS sequence"/>
</dbReference>
<dbReference type="CDD" id="cd06170">
    <property type="entry name" value="LuxR_C_like"/>
    <property type="match status" value="1"/>
</dbReference>
<comment type="caution">
    <text evidence="4">The sequence shown here is derived from an EMBL/GenBank/DDBJ whole genome shotgun (WGS) entry which is preliminary data.</text>
</comment>
<evidence type="ECO:0000313" key="4">
    <source>
        <dbReference type="EMBL" id="RQX04954.1"/>
    </source>
</evidence>
<dbReference type="GO" id="GO:0005737">
    <property type="term" value="C:cytoplasm"/>
    <property type="evidence" value="ECO:0007669"/>
    <property type="project" value="TreeGrafter"/>
</dbReference>
<dbReference type="SMART" id="SM00421">
    <property type="entry name" value="HTH_LUXR"/>
    <property type="match status" value="1"/>
</dbReference>
<gene>
    <name evidence="4" type="ORF">DLJ58_26625</name>
</gene>
<evidence type="ECO:0000259" key="3">
    <source>
        <dbReference type="PROSITE" id="PS50043"/>
    </source>
</evidence>
<dbReference type="InterPro" id="IPR041664">
    <property type="entry name" value="AAA_16"/>
</dbReference>
<dbReference type="PROSITE" id="PS50043">
    <property type="entry name" value="HTH_LUXR_2"/>
    <property type="match status" value="1"/>
</dbReference>
<organism evidence="4 5">
    <name type="scientific">Micromonospora arida</name>
    <dbReference type="NCBI Taxonomy" id="2203715"/>
    <lineage>
        <taxon>Bacteria</taxon>
        <taxon>Bacillati</taxon>
        <taxon>Actinomycetota</taxon>
        <taxon>Actinomycetes</taxon>
        <taxon>Micromonosporales</taxon>
        <taxon>Micromonosporaceae</taxon>
        <taxon>Micromonospora</taxon>
    </lineage>
</organism>
<dbReference type="AlphaFoldDB" id="A0A3N9WVU5"/>
<proteinExistence type="predicted"/>
<dbReference type="SUPFAM" id="SSF52540">
    <property type="entry name" value="P-loop containing nucleoside triphosphate hydrolases"/>
    <property type="match status" value="1"/>
</dbReference>
<dbReference type="Gene3D" id="1.25.40.10">
    <property type="entry name" value="Tetratricopeptide repeat domain"/>
    <property type="match status" value="1"/>
</dbReference>
<dbReference type="OrthoDB" id="3514764at2"/>
<dbReference type="GO" id="GO:0006355">
    <property type="term" value="P:regulation of DNA-templated transcription"/>
    <property type="evidence" value="ECO:0007669"/>
    <property type="project" value="InterPro"/>
</dbReference>
<keyword evidence="1" id="KW-0547">Nucleotide-binding</keyword>
<feature type="domain" description="HTH luxR-type" evidence="3">
    <location>
        <begin position="868"/>
        <end position="933"/>
    </location>
</feature>
<evidence type="ECO:0000313" key="5">
    <source>
        <dbReference type="Proteomes" id="UP000266889"/>
    </source>
</evidence>
<dbReference type="PRINTS" id="PR00038">
    <property type="entry name" value="HTHLUXR"/>
</dbReference>
<dbReference type="GO" id="GO:0004016">
    <property type="term" value="F:adenylate cyclase activity"/>
    <property type="evidence" value="ECO:0007669"/>
    <property type="project" value="TreeGrafter"/>
</dbReference>
<reference evidence="4 5" key="1">
    <citation type="submission" date="2018-05" db="EMBL/GenBank/DDBJ databases">
        <title>Micromonospora from Atacama Desert.</title>
        <authorList>
            <person name="Carro L."/>
            <person name="Goodfellow M."/>
            <person name="Klenk H.-P."/>
        </authorList>
    </citation>
    <scope>NUCLEOTIDE SEQUENCE [LARGE SCALE GENOMIC DNA]</scope>
    <source>
        <strain evidence="4 5">LB32</strain>
    </source>
</reference>
<evidence type="ECO:0000256" key="2">
    <source>
        <dbReference type="ARBA" id="ARBA00022840"/>
    </source>
</evidence>
<evidence type="ECO:0000256" key="1">
    <source>
        <dbReference type="ARBA" id="ARBA00022741"/>
    </source>
</evidence>
<dbReference type="Gene3D" id="1.10.10.10">
    <property type="entry name" value="Winged helix-like DNA-binding domain superfamily/Winged helix DNA-binding domain"/>
    <property type="match status" value="1"/>
</dbReference>
<dbReference type="RefSeq" id="WP_124860340.1">
    <property type="nucleotide sequence ID" value="NZ_JBEXYX010000002.1"/>
</dbReference>